<dbReference type="GO" id="GO:0004048">
    <property type="term" value="F:anthranilate phosphoribosyltransferase activity"/>
    <property type="evidence" value="ECO:0007669"/>
    <property type="project" value="UniProtKB-UniRule"/>
</dbReference>
<evidence type="ECO:0000256" key="9">
    <source>
        <dbReference type="ARBA" id="ARBA00023141"/>
    </source>
</evidence>
<dbReference type="FunFam" id="3.40.1030.10:FF:000002">
    <property type="entry name" value="Anthranilate phosphoribosyltransferase"/>
    <property type="match status" value="1"/>
</dbReference>
<comment type="similarity">
    <text evidence="12">Belongs to the anthranilate phosphoribosyltransferase family.</text>
</comment>
<evidence type="ECO:0000256" key="7">
    <source>
        <dbReference type="ARBA" id="ARBA00022822"/>
    </source>
</evidence>
<dbReference type="OrthoDB" id="9806430at2"/>
<feature type="binding site" evidence="12">
    <location>
        <position position="89"/>
    </location>
    <ligand>
        <name>5-phospho-alpha-D-ribose 1-diphosphate</name>
        <dbReference type="ChEBI" id="CHEBI:58017"/>
    </ligand>
</feature>
<dbReference type="Gene3D" id="3.40.1030.10">
    <property type="entry name" value="Nucleoside phosphorylase/phosphoribosyltransferase catalytic domain"/>
    <property type="match status" value="1"/>
</dbReference>
<comment type="cofactor">
    <cofactor evidence="12">
        <name>Mg(2+)</name>
        <dbReference type="ChEBI" id="CHEBI:18420"/>
    </cofactor>
    <text evidence="12">Binds 2 magnesium ions per monomer.</text>
</comment>
<evidence type="ECO:0000259" key="14">
    <source>
        <dbReference type="Pfam" id="PF02885"/>
    </source>
</evidence>
<feature type="domain" description="Glycosyl transferase family 3" evidence="13">
    <location>
        <begin position="75"/>
        <end position="324"/>
    </location>
</feature>
<comment type="subunit">
    <text evidence="2 12">Homodimer.</text>
</comment>
<dbReference type="RefSeq" id="WP_113952960.1">
    <property type="nucleotide sequence ID" value="NZ_QNRT01000001.1"/>
</dbReference>
<comment type="caution">
    <text evidence="15">The sequence shown here is derived from an EMBL/GenBank/DDBJ whole genome shotgun (WGS) entry which is preliminary data.</text>
</comment>
<feature type="binding site" evidence="12">
    <location>
        <position position="81"/>
    </location>
    <ligand>
        <name>5-phospho-alpha-D-ribose 1-diphosphate</name>
        <dbReference type="ChEBI" id="CHEBI:58017"/>
    </ligand>
</feature>
<dbReference type="FunFam" id="1.20.970.10:FF:000006">
    <property type="entry name" value="Anthranilate phosphoribosyltransferase"/>
    <property type="match status" value="1"/>
</dbReference>
<feature type="binding site" evidence="12">
    <location>
        <begin position="109"/>
        <end position="117"/>
    </location>
    <ligand>
        <name>5-phospho-alpha-D-ribose 1-diphosphate</name>
        <dbReference type="ChEBI" id="CHEBI:58017"/>
    </ligand>
</feature>
<reference evidence="15 16" key="1">
    <citation type="submission" date="2018-06" db="EMBL/GenBank/DDBJ databases">
        <title>Genomic Encyclopedia of Type Strains, Phase IV (KMG-IV): sequencing the most valuable type-strain genomes for metagenomic binning, comparative biology and taxonomic classification.</title>
        <authorList>
            <person name="Goeker M."/>
        </authorList>
    </citation>
    <scope>NUCLEOTIDE SEQUENCE [LARGE SCALE GENOMIC DNA]</scope>
    <source>
        <strain evidence="15 16">DSM 24032</strain>
    </source>
</reference>
<feature type="binding site" evidence="12">
    <location>
        <position position="167"/>
    </location>
    <ligand>
        <name>anthranilate</name>
        <dbReference type="ChEBI" id="CHEBI:16567"/>
        <label>2</label>
    </ligand>
</feature>
<feature type="binding site" evidence="12">
    <location>
        <position position="81"/>
    </location>
    <ligand>
        <name>anthranilate</name>
        <dbReference type="ChEBI" id="CHEBI:16567"/>
        <label>1</label>
    </ligand>
</feature>
<comment type="similarity">
    <text evidence="11">In the C-terminal section; belongs to the anthranilate phosphoribosyltransferase family.</text>
</comment>
<feature type="binding site" evidence="12">
    <location>
        <position position="226"/>
    </location>
    <ligand>
        <name>Mg(2+)</name>
        <dbReference type="ChEBI" id="CHEBI:18420"/>
        <label>2</label>
    </ligand>
</feature>
<dbReference type="PANTHER" id="PTHR43285">
    <property type="entry name" value="ANTHRANILATE PHOSPHORIBOSYLTRANSFERASE"/>
    <property type="match status" value="1"/>
</dbReference>
<dbReference type="InterPro" id="IPR035902">
    <property type="entry name" value="Nuc_phospho_transferase"/>
</dbReference>
<dbReference type="InterPro" id="IPR005940">
    <property type="entry name" value="Anthranilate_Pribosyl_Tfrase"/>
</dbReference>
<feature type="binding site" evidence="12">
    <location>
        <position position="93"/>
    </location>
    <ligand>
        <name>Mg(2+)</name>
        <dbReference type="ChEBI" id="CHEBI:18420"/>
        <label>1</label>
    </ligand>
</feature>
<dbReference type="InterPro" id="IPR036320">
    <property type="entry name" value="Glycosyl_Trfase_fam3_N_dom_sf"/>
</dbReference>
<dbReference type="GO" id="GO:0005829">
    <property type="term" value="C:cytosol"/>
    <property type="evidence" value="ECO:0007669"/>
    <property type="project" value="TreeGrafter"/>
</dbReference>
<feature type="binding site" evidence="12">
    <location>
        <begin position="84"/>
        <end position="85"/>
    </location>
    <ligand>
        <name>5-phospho-alpha-D-ribose 1-diphosphate</name>
        <dbReference type="ChEBI" id="CHEBI:58017"/>
    </ligand>
</feature>
<evidence type="ECO:0000256" key="11">
    <source>
        <dbReference type="ARBA" id="ARBA00061188"/>
    </source>
</evidence>
<evidence type="ECO:0000256" key="6">
    <source>
        <dbReference type="ARBA" id="ARBA00022723"/>
    </source>
</evidence>
<evidence type="ECO:0000256" key="4">
    <source>
        <dbReference type="ARBA" id="ARBA00022676"/>
    </source>
</evidence>
<dbReference type="InterPro" id="IPR017459">
    <property type="entry name" value="Glycosyl_Trfase_fam3_N_dom"/>
</dbReference>
<keyword evidence="7 12" id="KW-0822">Tryptophan biosynthesis</keyword>
<dbReference type="UniPathway" id="UPA00035">
    <property type="reaction ID" value="UER00041"/>
</dbReference>
<feature type="binding site" evidence="12">
    <location>
        <begin position="91"/>
        <end position="94"/>
    </location>
    <ligand>
        <name>5-phospho-alpha-D-ribose 1-diphosphate</name>
        <dbReference type="ChEBI" id="CHEBI:58017"/>
    </ligand>
</feature>
<feature type="domain" description="Glycosyl transferase family 3 N-terminal" evidence="14">
    <location>
        <begin position="5"/>
        <end position="65"/>
    </location>
</feature>
<keyword evidence="5 12" id="KW-0808">Transferase</keyword>
<organism evidence="15 16">
    <name type="scientific">Arenicella xantha</name>
    <dbReference type="NCBI Taxonomy" id="644221"/>
    <lineage>
        <taxon>Bacteria</taxon>
        <taxon>Pseudomonadati</taxon>
        <taxon>Pseudomonadota</taxon>
        <taxon>Gammaproteobacteria</taxon>
        <taxon>Arenicellales</taxon>
        <taxon>Arenicellaceae</taxon>
        <taxon>Arenicella</taxon>
    </lineage>
</organism>
<dbReference type="Pfam" id="PF02885">
    <property type="entry name" value="Glycos_trans_3N"/>
    <property type="match status" value="1"/>
</dbReference>
<dbReference type="Pfam" id="PF00591">
    <property type="entry name" value="Glycos_transf_3"/>
    <property type="match status" value="1"/>
</dbReference>
<dbReference type="Proteomes" id="UP000253083">
    <property type="component" value="Unassembled WGS sequence"/>
</dbReference>
<evidence type="ECO:0000256" key="3">
    <source>
        <dbReference type="ARBA" id="ARBA00022605"/>
    </source>
</evidence>
<dbReference type="EC" id="2.4.2.18" evidence="12"/>
<comment type="catalytic activity">
    <reaction evidence="10 12">
        <text>N-(5-phospho-beta-D-ribosyl)anthranilate + diphosphate = 5-phospho-alpha-D-ribose 1-diphosphate + anthranilate</text>
        <dbReference type="Rhea" id="RHEA:11768"/>
        <dbReference type="ChEBI" id="CHEBI:16567"/>
        <dbReference type="ChEBI" id="CHEBI:18277"/>
        <dbReference type="ChEBI" id="CHEBI:33019"/>
        <dbReference type="ChEBI" id="CHEBI:58017"/>
        <dbReference type="EC" id="2.4.2.18"/>
    </reaction>
</comment>
<gene>
    <name evidence="12" type="primary">trpD</name>
    <name evidence="15" type="ORF">DFR28_101774</name>
</gene>
<feature type="binding site" evidence="12">
    <location>
        <position position="227"/>
    </location>
    <ligand>
        <name>Mg(2+)</name>
        <dbReference type="ChEBI" id="CHEBI:18420"/>
        <label>1</label>
    </ligand>
</feature>
<evidence type="ECO:0000256" key="8">
    <source>
        <dbReference type="ARBA" id="ARBA00022842"/>
    </source>
</evidence>
<name>A0A395JV12_9GAMM</name>
<dbReference type="NCBIfam" id="TIGR01245">
    <property type="entry name" value="trpD"/>
    <property type="match status" value="1"/>
</dbReference>
<dbReference type="GO" id="GO:0000162">
    <property type="term" value="P:L-tryptophan biosynthetic process"/>
    <property type="evidence" value="ECO:0007669"/>
    <property type="project" value="UniProtKB-UniRule"/>
</dbReference>
<comment type="function">
    <text evidence="12">Catalyzes the transfer of the phosphoribosyl group of 5-phosphorylribose-1-pyrophosphate (PRPP) to anthranilate to yield N-(5'-phosphoribosyl)-anthranilate (PRA).</text>
</comment>
<keyword evidence="16" id="KW-1185">Reference proteome</keyword>
<dbReference type="Gene3D" id="1.20.970.10">
    <property type="entry name" value="Transferase, Pyrimidine Nucleoside Phosphorylase, Chain C"/>
    <property type="match status" value="1"/>
</dbReference>
<feature type="binding site" evidence="12">
    <location>
        <position position="112"/>
    </location>
    <ligand>
        <name>anthranilate</name>
        <dbReference type="ChEBI" id="CHEBI:16567"/>
        <label>1</label>
    </ligand>
</feature>
<keyword evidence="9 12" id="KW-0057">Aromatic amino acid biosynthesis</keyword>
<evidence type="ECO:0000256" key="10">
    <source>
        <dbReference type="ARBA" id="ARBA00052328"/>
    </source>
</evidence>
<sequence length="346" mass="35681">MNIQHAIAQVVDGHSLSRAEMRSVMQQIMTGECTDAQIGGLLIGLRMKGETVDEITAAAEVMASLADAVSVNTDNLIDIVGTGGDGTSTFNVSTAASFVAAGAGASVAKHGNRSVSSKSGSADLLEQAGANLSLNANQVAAVIEQSGVGFMFAPMHHSAMRYAIAARKEMAVRTLFNVLGPLTNPAGVKRQVVGVFSPLLTEILAHVLQHLGSQHALVVHSDDGMDEISICAPTQITELSNGTIRTYQVQPSDFGLSAASIDQIVVDSPEQSLALVDQVLAGQPGAARDIVLLNAGAGIYVSGLAESLADGVQQAANSIDSGRARQAKENYIAATNHETNAAKQGA</sequence>
<protein>
    <recommendedName>
        <fullName evidence="12">Anthranilate phosphoribosyltransferase</fullName>
        <ecNumber evidence="12">2.4.2.18</ecNumber>
    </recommendedName>
</protein>
<proteinExistence type="inferred from homology"/>
<dbReference type="InterPro" id="IPR000312">
    <property type="entry name" value="Glycosyl_Trfase_fam3"/>
</dbReference>
<comment type="pathway">
    <text evidence="1 12">Amino-acid biosynthesis; L-tryptophan biosynthesis; L-tryptophan from chorismate: step 2/5.</text>
</comment>
<keyword evidence="4 12" id="KW-0328">Glycosyltransferase</keyword>
<dbReference type="AlphaFoldDB" id="A0A395JV12"/>
<evidence type="ECO:0000313" key="15">
    <source>
        <dbReference type="EMBL" id="RBP53388.1"/>
    </source>
</evidence>
<feature type="binding site" evidence="12">
    <location>
        <position position="227"/>
    </location>
    <ligand>
        <name>Mg(2+)</name>
        <dbReference type="ChEBI" id="CHEBI:18420"/>
        <label>2</label>
    </ligand>
</feature>
<dbReference type="SUPFAM" id="SSF52418">
    <property type="entry name" value="Nucleoside phosphorylase/phosphoribosyltransferase catalytic domain"/>
    <property type="match status" value="1"/>
</dbReference>
<dbReference type="HAMAP" id="MF_00211">
    <property type="entry name" value="TrpD"/>
    <property type="match status" value="1"/>
</dbReference>
<dbReference type="GO" id="GO:0000287">
    <property type="term" value="F:magnesium ion binding"/>
    <property type="evidence" value="ECO:0007669"/>
    <property type="project" value="UniProtKB-UniRule"/>
</dbReference>
<dbReference type="PANTHER" id="PTHR43285:SF2">
    <property type="entry name" value="ANTHRANILATE PHOSPHORIBOSYLTRANSFERASE"/>
    <property type="match status" value="1"/>
</dbReference>
<evidence type="ECO:0000259" key="13">
    <source>
        <dbReference type="Pfam" id="PF00591"/>
    </source>
</evidence>
<evidence type="ECO:0000256" key="5">
    <source>
        <dbReference type="ARBA" id="ARBA00022679"/>
    </source>
</evidence>
<feature type="binding site" evidence="12">
    <location>
        <position position="121"/>
    </location>
    <ligand>
        <name>5-phospho-alpha-D-ribose 1-diphosphate</name>
        <dbReference type="ChEBI" id="CHEBI:58017"/>
    </ligand>
</feature>
<evidence type="ECO:0000313" key="16">
    <source>
        <dbReference type="Proteomes" id="UP000253083"/>
    </source>
</evidence>
<accession>A0A395JV12</accession>
<keyword evidence="3 12" id="KW-0028">Amino-acid biosynthesis</keyword>
<evidence type="ECO:0000256" key="12">
    <source>
        <dbReference type="HAMAP-Rule" id="MF_00211"/>
    </source>
</evidence>
<keyword evidence="6 12" id="KW-0479">Metal-binding</keyword>
<dbReference type="SUPFAM" id="SSF47648">
    <property type="entry name" value="Nucleoside phosphorylase/phosphoribosyltransferase N-terminal domain"/>
    <property type="match status" value="1"/>
</dbReference>
<comment type="caution">
    <text evidence="12">Lacks conserved residue(s) required for the propagation of feature annotation.</text>
</comment>
<evidence type="ECO:0000256" key="1">
    <source>
        <dbReference type="ARBA" id="ARBA00004907"/>
    </source>
</evidence>
<evidence type="ECO:0000256" key="2">
    <source>
        <dbReference type="ARBA" id="ARBA00011738"/>
    </source>
</evidence>
<keyword evidence="8 12" id="KW-0460">Magnesium</keyword>
<dbReference type="InParanoid" id="A0A395JV12"/>
<dbReference type="EMBL" id="QNRT01000001">
    <property type="protein sequence ID" value="RBP53388.1"/>
    <property type="molecule type" value="Genomic_DNA"/>
</dbReference>
<dbReference type="FunCoup" id="A0A395JV12">
    <property type="interactions" value="426"/>
</dbReference>